<feature type="domain" description="Pectinesterase inhibitor" evidence="7">
    <location>
        <begin position="35"/>
        <end position="170"/>
    </location>
</feature>
<evidence type="ECO:0000259" key="7">
    <source>
        <dbReference type="SMART" id="SM00856"/>
    </source>
</evidence>
<keyword evidence="4" id="KW-0378">Hydrolase</keyword>
<dbReference type="InterPro" id="IPR035513">
    <property type="entry name" value="Invertase/methylesterase_inhib"/>
</dbReference>
<comment type="similarity">
    <text evidence="3">In the C-terminal section; belongs to the pectinesterase family.</text>
</comment>
<evidence type="ECO:0000256" key="5">
    <source>
        <dbReference type="ARBA" id="ARBA00023085"/>
    </source>
</evidence>
<dbReference type="Gene3D" id="1.20.140.40">
    <property type="entry name" value="Invertase/pectin methylesterase inhibitor family protein"/>
    <property type="match status" value="1"/>
</dbReference>
<dbReference type="EMBL" id="BPVZ01000009">
    <property type="protein sequence ID" value="GKU96093.1"/>
    <property type="molecule type" value="Genomic_DNA"/>
</dbReference>
<dbReference type="InterPro" id="IPR006501">
    <property type="entry name" value="Pectinesterase_inhib_dom"/>
</dbReference>
<dbReference type="InterPro" id="IPR011050">
    <property type="entry name" value="Pectin_lyase_fold/virulence"/>
</dbReference>
<dbReference type="GO" id="GO:0030599">
    <property type="term" value="F:pectinesterase activity"/>
    <property type="evidence" value="ECO:0007669"/>
    <property type="project" value="InterPro"/>
</dbReference>
<name>A0AAV5I4P4_9ROSI</name>
<feature type="signal peptide" evidence="6">
    <location>
        <begin position="1"/>
        <end position="29"/>
    </location>
</feature>
<dbReference type="InterPro" id="IPR012334">
    <property type="entry name" value="Pectin_lyas_fold"/>
</dbReference>
<dbReference type="Proteomes" id="UP001054252">
    <property type="component" value="Unassembled WGS sequence"/>
</dbReference>
<evidence type="ECO:0000256" key="3">
    <source>
        <dbReference type="ARBA" id="ARBA00007786"/>
    </source>
</evidence>
<dbReference type="SMART" id="SM00856">
    <property type="entry name" value="PMEI"/>
    <property type="match status" value="1"/>
</dbReference>
<organism evidence="8 9">
    <name type="scientific">Rubroshorea leprosula</name>
    <dbReference type="NCBI Taxonomy" id="152421"/>
    <lineage>
        <taxon>Eukaryota</taxon>
        <taxon>Viridiplantae</taxon>
        <taxon>Streptophyta</taxon>
        <taxon>Embryophyta</taxon>
        <taxon>Tracheophyta</taxon>
        <taxon>Spermatophyta</taxon>
        <taxon>Magnoliopsida</taxon>
        <taxon>eudicotyledons</taxon>
        <taxon>Gunneridae</taxon>
        <taxon>Pentapetalae</taxon>
        <taxon>rosids</taxon>
        <taxon>malvids</taxon>
        <taxon>Malvales</taxon>
        <taxon>Dipterocarpaceae</taxon>
        <taxon>Rubroshorea</taxon>
    </lineage>
</organism>
<keyword evidence="5" id="KW-0063">Aspartyl esterase</keyword>
<accession>A0AAV5I4P4</accession>
<comment type="similarity">
    <text evidence="2">In the N-terminal section; belongs to the PMEI family.</text>
</comment>
<dbReference type="Pfam" id="PF01095">
    <property type="entry name" value="Pectinesterase"/>
    <property type="match status" value="2"/>
</dbReference>
<reference evidence="8 9" key="1">
    <citation type="journal article" date="2021" name="Commun. Biol.">
        <title>The genome of Shorea leprosula (Dipterocarpaceae) highlights the ecological relevance of drought in aseasonal tropical rainforests.</title>
        <authorList>
            <person name="Ng K.K.S."/>
            <person name="Kobayashi M.J."/>
            <person name="Fawcett J.A."/>
            <person name="Hatakeyama M."/>
            <person name="Paape T."/>
            <person name="Ng C.H."/>
            <person name="Ang C.C."/>
            <person name="Tnah L.H."/>
            <person name="Lee C.T."/>
            <person name="Nishiyama T."/>
            <person name="Sese J."/>
            <person name="O'Brien M.J."/>
            <person name="Copetti D."/>
            <person name="Mohd Noor M.I."/>
            <person name="Ong R.C."/>
            <person name="Putra M."/>
            <person name="Sireger I.Z."/>
            <person name="Indrioko S."/>
            <person name="Kosugi Y."/>
            <person name="Izuno A."/>
            <person name="Isagi Y."/>
            <person name="Lee S.L."/>
            <person name="Shimizu K.K."/>
        </authorList>
    </citation>
    <scope>NUCLEOTIDE SEQUENCE [LARGE SCALE GENOMIC DNA]</scope>
    <source>
        <strain evidence="8">214</strain>
    </source>
</reference>
<dbReference type="InterPro" id="IPR000070">
    <property type="entry name" value="Pectinesterase_cat"/>
</dbReference>
<dbReference type="SUPFAM" id="SSF101148">
    <property type="entry name" value="Plant invertase/pectin methylesterase inhibitor"/>
    <property type="match status" value="1"/>
</dbReference>
<dbReference type="GO" id="GO:0004857">
    <property type="term" value="F:enzyme inhibitor activity"/>
    <property type="evidence" value="ECO:0007669"/>
    <property type="project" value="InterPro"/>
</dbReference>
<evidence type="ECO:0000256" key="6">
    <source>
        <dbReference type="SAM" id="SignalP"/>
    </source>
</evidence>
<dbReference type="Gene3D" id="2.160.20.10">
    <property type="entry name" value="Single-stranded right-handed beta-helix, Pectin lyase-like"/>
    <property type="match status" value="2"/>
</dbReference>
<dbReference type="CDD" id="cd15798">
    <property type="entry name" value="PMEI-like_3"/>
    <property type="match status" value="1"/>
</dbReference>
<evidence type="ECO:0000256" key="4">
    <source>
        <dbReference type="ARBA" id="ARBA00022801"/>
    </source>
</evidence>
<gene>
    <name evidence="8" type="ORF">SLEP1_g9370</name>
</gene>
<comment type="caution">
    <text evidence="8">The sequence shown here is derived from an EMBL/GenBank/DDBJ whole genome shotgun (WGS) entry which is preliminary data.</text>
</comment>
<dbReference type="PANTHER" id="PTHR31707">
    <property type="entry name" value="PECTINESTERASE"/>
    <property type="match status" value="1"/>
</dbReference>
<proteinExistence type="inferred from homology"/>
<evidence type="ECO:0000256" key="2">
    <source>
        <dbReference type="ARBA" id="ARBA00006027"/>
    </source>
</evidence>
<dbReference type="GO" id="GO:0042545">
    <property type="term" value="P:cell wall modification"/>
    <property type="evidence" value="ECO:0007669"/>
    <property type="project" value="InterPro"/>
</dbReference>
<feature type="chain" id="PRO_5043540134" description="Pectinesterase inhibitor domain-containing protein" evidence="6">
    <location>
        <begin position="30"/>
        <end position="524"/>
    </location>
</feature>
<protein>
    <recommendedName>
        <fullName evidence="7">Pectinesterase inhibitor domain-containing protein</fullName>
    </recommendedName>
</protein>
<evidence type="ECO:0000256" key="1">
    <source>
        <dbReference type="ARBA" id="ARBA00005184"/>
    </source>
</evidence>
<sequence length="524" mass="57336">MIAGKSIIGSFSILFIAGTVCIGLTGRDAQDVFDGSDIALHTTSKTRVASAKDYLKAAIHAILDEVELFLNKSGSIFGDKVSNPIVKMAKGDCDDLLQFAIGELQASFSMVGDESMHTQEQRAAEIKNWLSAVISYHESCIDQIPQLELQKRISDGLLNATQLTSNELGIVSGLSSILNLFNLHLNIGELTPPRKLSDEQKSDGGRKFPHWVPNTDMKLLGSQNHGLVTPNAVVAKDGSGQFKTIMDAVNAYPKNYQGRYVIYVKAGVYDETVLIPKSMVNVFMYGVVRRRRSSPEKDPLLAVTLPPILPHLVTALGDGFMVKSMGFSNTAGWMGTRTRSMSKPTVNSTGTVSSLGLLISYSETVHHHPELSDYCEEALGQPEESCYCSWTSIRERSHRFGYPELPYSPRPSSVPCKIQDSHVLGKAMEEILQDFDHGIYTLGDLIQPEGWMPWAGSFALNTLWYAEFADRGPGAATNGRVKWKGYQGVIDRATAEKFTAGPFLQGDIWLGTIGIPCFLGLSTS</sequence>
<keyword evidence="9" id="KW-1185">Reference proteome</keyword>
<dbReference type="SUPFAM" id="SSF51126">
    <property type="entry name" value="Pectin lyase-like"/>
    <property type="match status" value="1"/>
</dbReference>
<evidence type="ECO:0000313" key="9">
    <source>
        <dbReference type="Proteomes" id="UP001054252"/>
    </source>
</evidence>
<evidence type="ECO:0000313" key="8">
    <source>
        <dbReference type="EMBL" id="GKU96093.1"/>
    </source>
</evidence>
<dbReference type="Pfam" id="PF04043">
    <property type="entry name" value="PMEI"/>
    <property type="match status" value="1"/>
</dbReference>
<dbReference type="AlphaFoldDB" id="A0AAV5I4P4"/>
<keyword evidence="6" id="KW-0732">Signal</keyword>
<comment type="pathway">
    <text evidence="1">Glycan metabolism; pectin degradation; 2-dehydro-3-deoxy-D-gluconate from pectin: step 1/5.</text>
</comment>